<dbReference type="Proteomes" id="UP000824209">
    <property type="component" value="Unassembled WGS sequence"/>
</dbReference>
<accession>A0A9D2M333</accession>
<comment type="caution">
    <text evidence="1">The sequence shown here is derived from an EMBL/GenBank/DDBJ whole genome shotgun (WGS) entry which is preliminary data.</text>
</comment>
<evidence type="ECO:0000313" key="1">
    <source>
        <dbReference type="EMBL" id="HJB39751.1"/>
    </source>
</evidence>
<dbReference type="AlphaFoldDB" id="A0A9D2M333"/>
<gene>
    <name evidence="1" type="ORF">H9943_05060</name>
</gene>
<sequence>MAQTPTLVPIYYEASGGVYETRFPTKFGRPGVYWADFTHMLGQDKHSETASRQCYDTYLRCRDVYDSLVRLEDFIKVFIEREAAPVKEKAPAKKRRF</sequence>
<protein>
    <submittedName>
        <fullName evidence="1">Uncharacterized protein</fullName>
    </submittedName>
</protein>
<organism evidence="1 2">
    <name type="scientific">Candidatus Ruthenibacterium avium</name>
    <dbReference type="NCBI Taxonomy" id="2838751"/>
    <lineage>
        <taxon>Bacteria</taxon>
        <taxon>Bacillati</taxon>
        <taxon>Bacillota</taxon>
        <taxon>Clostridia</taxon>
        <taxon>Eubacteriales</taxon>
        <taxon>Oscillospiraceae</taxon>
        <taxon>Ruthenibacterium</taxon>
    </lineage>
</organism>
<proteinExistence type="predicted"/>
<name>A0A9D2M333_9FIRM</name>
<dbReference type="EMBL" id="DWYA01000048">
    <property type="protein sequence ID" value="HJB39751.1"/>
    <property type="molecule type" value="Genomic_DNA"/>
</dbReference>
<evidence type="ECO:0000313" key="2">
    <source>
        <dbReference type="Proteomes" id="UP000824209"/>
    </source>
</evidence>
<reference evidence="1" key="2">
    <citation type="submission" date="2021-04" db="EMBL/GenBank/DDBJ databases">
        <authorList>
            <person name="Gilroy R."/>
        </authorList>
    </citation>
    <scope>NUCLEOTIDE SEQUENCE</scope>
    <source>
        <strain evidence="1">ChiBcec8-14828</strain>
    </source>
</reference>
<reference evidence="1" key="1">
    <citation type="journal article" date="2021" name="PeerJ">
        <title>Extensive microbial diversity within the chicken gut microbiome revealed by metagenomics and culture.</title>
        <authorList>
            <person name="Gilroy R."/>
            <person name="Ravi A."/>
            <person name="Getino M."/>
            <person name="Pursley I."/>
            <person name="Horton D.L."/>
            <person name="Alikhan N.F."/>
            <person name="Baker D."/>
            <person name="Gharbi K."/>
            <person name="Hall N."/>
            <person name="Watson M."/>
            <person name="Adriaenssens E.M."/>
            <person name="Foster-Nyarko E."/>
            <person name="Jarju S."/>
            <person name="Secka A."/>
            <person name="Antonio M."/>
            <person name="Oren A."/>
            <person name="Chaudhuri R.R."/>
            <person name="La Ragione R."/>
            <person name="Hildebrand F."/>
            <person name="Pallen M.J."/>
        </authorList>
    </citation>
    <scope>NUCLEOTIDE SEQUENCE</scope>
    <source>
        <strain evidence="1">ChiBcec8-14828</strain>
    </source>
</reference>